<dbReference type="EMBL" id="MN738839">
    <property type="protein sequence ID" value="QHT39240.1"/>
    <property type="molecule type" value="Genomic_DNA"/>
</dbReference>
<dbReference type="PANTHER" id="PTHR47642:SF5">
    <property type="entry name" value="ATP-DEPENDENT DNA HELICASE"/>
    <property type="match status" value="1"/>
</dbReference>
<dbReference type="Pfam" id="PF05970">
    <property type="entry name" value="PIF1"/>
    <property type="match status" value="1"/>
</dbReference>
<dbReference type="GO" id="GO:0003678">
    <property type="term" value="F:DNA helicase activity"/>
    <property type="evidence" value="ECO:0007669"/>
    <property type="project" value="InterPro"/>
</dbReference>
<dbReference type="InterPro" id="IPR027417">
    <property type="entry name" value="P-loop_NTPase"/>
</dbReference>
<proteinExistence type="predicted"/>
<feature type="domain" description="AAA+ ATPase" evidence="1">
    <location>
        <begin position="16"/>
        <end position="321"/>
    </location>
</feature>
<protein>
    <recommendedName>
        <fullName evidence="1">AAA+ ATPase domain-containing protein</fullName>
    </recommendedName>
</protein>
<dbReference type="GO" id="GO:0000723">
    <property type="term" value="P:telomere maintenance"/>
    <property type="evidence" value="ECO:0007669"/>
    <property type="project" value="InterPro"/>
</dbReference>
<dbReference type="SUPFAM" id="SSF52540">
    <property type="entry name" value="P-loop containing nucleoside triphosphate hydrolases"/>
    <property type="match status" value="2"/>
</dbReference>
<evidence type="ECO:0000313" key="2">
    <source>
        <dbReference type="EMBL" id="QHT39240.1"/>
    </source>
</evidence>
<dbReference type="GO" id="GO:0006281">
    <property type="term" value="P:DNA repair"/>
    <property type="evidence" value="ECO:0007669"/>
    <property type="project" value="InterPro"/>
</dbReference>
<dbReference type="PANTHER" id="PTHR47642">
    <property type="entry name" value="ATP-DEPENDENT DNA HELICASE"/>
    <property type="match status" value="1"/>
</dbReference>
<dbReference type="InterPro" id="IPR003593">
    <property type="entry name" value="AAA+_ATPase"/>
</dbReference>
<dbReference type="Gene3D" id="3.40.50.300">
    <property type="entry name" value="P-loop containing nucleotide triphosphate hydrolases"/>
    <property type="match status" value="1"/>
</dbReference>
<dbReference type="AlphaFoldDB" id="A0A6C0FI57"/>
<dbReference type="InterPro" id="IPR051055">
    <property type="entry name" value="PIF1_helicase"/>
</dbReference>
<dbReference type="InterPro" id="IPR010285">
    <property type="entry name" value="DNA_helicase_pif1-like_DEAD"/>
</dbReference>
<reference evidence="2" key="1">
    <citation type="journal article" date="2020" name="Nature">
        <title>Giant virus diversity and host interactions through global metagenomics.</title>
        <authorList>
            <person name="Schulz F."/>
            <person name="Roux S."/>
            <person name="Paez-Espino D."/>
            <person name="Jungbluth S."/>
            <person name="Walsh D.A."/>
            <person name="Denef V.J."/>
            <person name="McMahon K.D."/>
            <person name="Konstantinidis K.T."/>
            <person name="Eloe-Fadrosh E.A."/>
            <person name="Kyrpides N.C."/>
            <person name="Woyke T."/>
        </authorList>
    </citation>
    <scope>NUCLEOTIDE SEQUENCE</scope>
    <source>
        <strain evidence="2">GVMAG-S-ERX556126-94</strain>
    </source>
</reference>
<dbReference type="CDD" id="cd18037">
    <property type="entry name" value="DEXSc_Pif1_like"/>
    <property type="match status" value="1"/>
</dbReference>
<organism evidence="2">
    <name type="scientific">viral metagenome</name>
    <dbReference type="NCBI Taxonomy" id="1070528"/>
    <lineage>
        <taxon>unclassified sequences</taxon>
        <taxon>metagenomes</taxon>
        <taxon>organismal metagenomes</taxon>
    </lineage>
</organism>
<sequence>MSLDTNQQKAIDYCKIGENIFITGPGGTGKSFLIKLLLNHFIDAGKKIAICALTGVSAELLRCNAKTIHSWSGTGILKGNLDRIIKNIYKKDKDKNWLNTHVLVVDEVSMMNKKFFESLDKIGRRIRKINKPFGGIQLIFLGDFYQLPPVGNEHDMDTLKFCFESEIWKKTFPKTIVLTKIYRQNDLVFSEILNSIRKGNMTQEYFDILIERKFKFKDQDESITIIAPKNYLVHRINEERLDKLTGEIQIYEYEFITTDDYDSNIEEEILQSAKNELISEITKEIHLKTGARVMCTCNLITEGELQIVNGSQGVVDGFNGDLPIIYFDNGLTQTIDYQVSMSDEVEGLGIKQLPLMLSWAINIHKSQGVTLKSAIIDIGKDIFCPGQAYVALSRVKCLEGLHLLSIGTKVAWADEKVKKFYETIEESDYEEEYTREEWNNYEYDSD</sequence>
<accession>A0A6C0FI57</accession>
<dbReference type="CDD" id="cd18809">
    <property type="entry name" value="SF1_C_RecD"/>
    <property type="match status" value="1"/>
</dbReference>
<evidence type="ECO:0000259" key="1">
    <source>
        <dbReference type="SMART" id="SM00382"/>
    </source>
</evidence>
<name>A0A6C0FI57_9ZZZZ</name>
<dbReference type="SMART" id="SM00382">
    <property type="entry name" value="AAA"/>
    <property type="match status" value="1"/>
</dbReference>